<dbReference type="InterPro" id="IPR037152">
    <property type="entry name" value="L-asparaginase_N_sf"/>
</dbReference>
<proteinExistence type="inferred from homology"/>
<dbReference type="Gene3D" id="3.40.50.1170">
    <property type="entry name" value="L-asparaginase, N-terminal domain"/>
    <property type="match status" value="1"/>
</dbReference>
<dbReference type="CDD" id="cd08964">
    <property type="entry name" value="L-asparaginase_II"/>
    <property type="match status" value="1"/>
</dbReference>
<dbReference type="InterPro" id="IPR040919">
    <property type="entry name" value="Asparaginase_C"/>
</dbReference>
<dbReference type="PANTHER" id="PTHR11707">
    <property type="entry name" value="L-ASPARAGINASE"/>
    <property type="match status" value="1"/>
</dbReference>
<dbReference type="EC" id="3.5.1.1" evidence="6"/>
<dbReference type="SUPFAM" id="SSF53774">
    <property type="entry name" value="Glutaminase/Asparaginase"/>
    <property type="match status" value="1"/>
</dbReference>
<dbReference type="PRINTS" id="PR00139">
    <property type="entry name" value="ASNGLNASE"/>
</dbReference>
<feature type="active site" description="O-isoaspartyl threonine intermediate" evidence="3">
    <location>
        <position position="18"/>
    </location>
</feature>
<sequence>MIEQRSAPRVVLFGLGGTIAMAPVEGGGIAPALSPAQLLAAVPGLAESGIAVDVVDFRRLPGASLGFADVHALSVAVDAALADGADGVVVAQGTDTVEETAYLLDLWHRGPRPVVVTGAMRNPTVAGHDGPANLLAAIRAAASPEVRDLGVVVVLADEIHAARRVRKTHSTSVGAFTSPNGGPLGHLVAGRPCVLNQPRGRFVVPRPAGPPGARVCVVTATLGDRGELLHGVEDRLDGLVVAGMGVGHVPEALVARLHEIGGRIPVVLASRTGAGPVLTDTYAFPGSERDLLARGLVPAGFVDPVRARLLLCAALAAGADRDTLAAAFSSAGGYTAPGTWPWP</sequence>
<evidence type="ECO:0000256" key="3">
    <source>
        <dbReference type="PIRSR" id="PIRSR001220-1"/>
    </source>
</evidence>
<dbReference type="GO" id="GO:0006528">
    <property type="term" value="P:asparagine metabolic process"/>
    <property type="evidence" value="ECO:0007669"/>
    <property type="project" value="InterPro"/>
</dbReference>
<dbReference type="Pfam" id="PF17763">
    <property type="entry name" value="Asparaginase_C"/>
    <property type="match status" value="1"/>
</dbReference>
<dbReference type="EMBL" id="JADOUF010000001">
    <property type="protein sequence ID" value="MBG6137262.1"/>
    <property type="molecule type" value="Genomic_DNA"/>
</dbReference>
<dbReference type="Gene3D" id="3.40.50.40">
    <property type="match status" value="1"/>
</dbReference>
<dbReference type="PIRSF" id="PIRSF500176">
    <property type="entry name" value="L_ASNase"/>
    <property type="match status" value="1"/>
</dbReference>
<dbReference type="InterPro" id="IPR006034">
    <property type="entry name" value="Asparaginase/glutaminase-like"/>
</dbReference>
<evidence type="ECO:0000256" key="1">
    <source>
        <dbReference type="ARBA" id="ARBA00010518"/>
    </source>
</evidence>
<dbReference type="AlphaFoldDB" id="A0A8J7KQC9"/>
<dbReference type="InterPro" id="IPR027474">
    <property type="entry name" value="L-asparaginase_N"/>
</dbReference>
<comment type="similarity">
    <text evidence="1">Belongs to the asparaginase 1 family.</text>
</comment>
<keyword evidence="2 6" id="KW-0378">Hydrolase</keyword>
<name>A0A8J7KQC9_9ACTN</name>
<dbReference type="PROSITE" id="PS51732">
    <property type="entry name" value="ASN_GLN_ASE_3"/>
    <property type="match status" value="1"/>
</dbReference>
<evidence type="ECO:0000256" key="2">
    <source>
        <dbReference type="ARBA" id="ARBA00022801"/>
    </source>
</evidence>
<dbReference type="InterPro" id="IPR036152">
    <property type="entry name" value="Asp/glu_Ase-like_sf"/>
</dbReference>
<dbReference type="PIRSF" id="PIRSF001220">
    <property type="entry name" value="L-ASNase_gatD"/>
    <property type="match status" value="1"/>
</dbReference>
<feature type="domain" description="Asparaginase/glutaminase C-terminal" evidence="5">
    <location>
        <begin position="214"/>
        <end position="328"/>
    </location>
</feature>
<dbReference type="PANTHER" id="PTHR11707:SF28">
    <property type="entry name" value="60 KDA LYSOPHOSPHOLIPASE"/>
    <property type="match status" value="1"/>
</dbReference>
<dbReference type="SFLD" id="SFLDS00057">
    <property type="entry name" value="Glutaminase/Asparaginase"/>
    <property type="match status" value="1"/>
</dbReference>
<feature type="domain" description="L-asparaginase N-terminal" evidence="4">
    <location>
        <begin position="9"/>
        <end position="191"/>
    </location>
</feature>
<keyword evidence="7" id="KW-1185">Reference proteome</keyword>
<dbReference type="InterPro" id="IPR027473">
    <property type="entry name" value="L-asparaginase_C"/>
</dbReference>
<evidence type="ECO:0000259" key="5">
    <source>
        <dbReference type="Pfam" id="PF17763"/>
    </source>
</evidence>
<dbReference type="GO" id="GO:0004067">
    <property type="term" value="F:asparaginase activity"/>
    <property type="evidence" value="ECO:0007669"/>
    <property type="project" value="UniProtKB-UniRule"/>
</dbReference>
<dbReference type="Proteomes" id="UP000622552">
    <property type="component" value="Unassembled WGS sequence"/>
</dbReference>
<dbReference type="SMART" id="SM00870">
    <property type="entry name" value="Asparaginase"/>
    <property type="match status" value="1"/>
</dbReference>
<evidence type="ECO:0000259" key="4">
    <source>
        <dbReference type="Pfam" id="PF00710"/>
    </source>
</evidence>
<evidence type="ECO:0000313" key="6">
    <source>
        <dbReference type="EMBL" id="MBG6137262.1"/>
    </source>
</evidence>
<protein>
    <submittedName>
        <fullName evidence="6">L-asparaginase</fullName>
        <ecNumber evidence="6">3.5.1.1</ecNumber>
    </submittedName>
</protein>
<dbReference type="RefSeq" id="WP_197004144.1">
    <property type="nucleotide sequence ID" value="NZ_BONS01000020.1"/>
</dbReference>
<gene>
    <name evidence="6" type="ORF">IW245_003456</name>
</gene>
<accession>A0A8J7KQC9</accession>
<evidence type="ECO:0000313" key="7">
    <source>
        <dbReference type="Proteomes" id="UP000622552"/>
    </source>
</evidence>
<comment type="caution">
    <text evidence="6">The sequence shown here is derived from an EMBL/GenBank/DDBJ whole genome shotgun (WGS) entry which is preliminary data.</text>
</comment>
<dbReference type="Pfam" id="PF00710">
    <property type="entry name" value="Asparaginase"/>
    <property type="match status" value="1"/>
</dbReference>
<organism evidence="6 7">
    <name type="scientific">Longispora fulva</name>
    <dbReference type="NCBI Taxonomy" id="619741"/>
    <lineage>
        <taxon>Bacteria</taxon>
        <taxon>Bacillati</taxon>
        <taxon>Actinomycetota</taxon>
        <taxon>Actinomycetes</taxon>
        <taxon>Micromonosporales</taxon>
        <taxon>Micromonosporaceae</taxon>
        <taxon>Longispora</taxon>
    </lineage>
</organism>
<dbReference type="InterPro" id="IPR004550">
    <property type="entry name" value="AsnASE_II"/>
</dbReference>
<reference evidence="6" key="1">
    <citation type="submission" date="2020-11" db="EMBL/GenBank/DDBJ databases">
        <title>Sequencing the genomes of 1000 actinobacteria strains.</title>
        <authorList>
            <person name="Klenk H.-P."/>
        </authorList>
    </citation>
    <scope>NUCLEOTIDE SEQUENCE</scope>
    <source>
        <strain evidence="6">DSM 45356</strain>
    </source>
</reference>